<reference evidence="7 8" key="1">
    <citation type="submission" date="2019-10" db="EMBL/GenBank/DDBJ databases">
        <title>Rudanella paleaurantiibacter sp. nov., isolated from sludge.</title>
        <authorList>
            <person name="Xu S.Q."/>
        </authorList>
    </citation>
    <scope>NUCLEOTIDE SEQUENCE [LARGE SCALE GENOMIC DNA]</scope>
    <source>
        <strain evidence="7 8">HX-22-17</strain>
    </source>
</reference>
<dbReference type="InterPro" id="IPR014284">
    <property type="entry name" value="RNA_pol_sigma-70_dom"/>
</dbReference>
<dbReference type="InterPro" id="IPR039425">
    <property type="entry name" value="RNA_pol_sigma-70-like"/>
</dbReference>
<gene>
    <name evidence="7" type="ORF">F5984_03565</name>
</gene>
<evidence type="ECO:0000313" key="8">
    <source>
        <dbReference type="Proteomes" id="UP000488299"/>
    </source>
</evidence>
<dbReference type="Pfam" id="PF04542">
    <property type="entry name" value="Sigma70_r2"/>
    <property type="match status" value="1"/>
</dbReference>
<proteinExistence type="inferred from homology"/>
<dbReference type="Gene3D" id="1.10.1740.10">
    <property type="match status" value="1"/>
</dbReference>
<dbReference type="InterPro" id="IPR013325">
    <property type="entry name" value="RNA_pol_sigma_r2"/>
</dbReference>
<dbReference type="Gene3D" id="1.10.10.10">
    <property type="entry name" value="Winged helix-like DNA-binding domain superfamily/Winged helix DNA-binding domain"/>
    <property type="match status" value="1"/>
</dbReference>
<keyword evidence="4" id="KW-0804">Transcription</keyword>
<organism evidence="7 8">
    <name type="scientific">Rudanella paleaurantiibacter</name>
    <dbReference type="NCBI Taxonomy" id="2614655"/>
    <lineage>
        <taxon>Bacteria</taxon>
        <taxon>Pseudomonadati</taxon>
        <taxon>Bacteroidota</taxon>
        <taxon>Cytophagia</taxon>
        <taxon>Cytophagales</taxon>
        <taxon>Cytophagaceae</taxon>
        <taxon>Rudanella</taxon>
    </lineage>
</organism>
<dbReference type="Proteomes" id="UP000488299">
    <property type="component" value="Unassembled WGS sequence"/>
</dbReference>
<dbReference type="Pfam" id="PF08281">
    <property type="entry name" value="Sigma70_r4_2"/>
    <property type="match status" value="1"/>
</dbReference>
<dbReference type="RefSeq" id="WP_152122826.1">
    <property type="nucleotide sequence ID" value="NZ_WELI01000001.1"/>
</dbReference>
<dbReference type="GO" id="GO:0003677">
    <property type="term" value="F:DNA binding"/>
    <property type="evidence" value="ECO:0007669"/>
    <property type="project" value="InterPro"/>
</dbReference>
<dbReference type="GO" id="GO:0006352">
    <property type="term" value="P:DNA-templated transcription initiation"/>
    <property type="evidence" value="ECO:0007669"/>
    <property type="project" value="InterPro"/>
</dbReference>
<sequence length="199" mass="23273">MQETILPSVQLTDQQTLDAIREGNERVFETLFREHYAALCQYAFTLLRDRDDAEEEVQALFLTFWERRETLLISTSLKAYLFRSVHNRCLNRIKHLSIREEHRQHVTHVGEAPSLSPVDALAGQELSERIDEAMKQLPEQCRRVFYLSRFEELRYGEIAERLGISVKTVENQIGKALRILRLELADFLVLWLLLGLNGF</sequence>
<accession>A0A7J5U7A0</accession>
<dbReference type="CDD" id="cd06171">
    <property type="entry name" value="Sigma70_r4"/>
    <property type="match status" value="1"/>
</dbReference>
<dbReference type="SUPFAM" id="SSF88659">
    <property type="entry name" value="Sigma3 and sigma4 domains of RNA polymerase sigma factors"/>
    <property type="match status" value="1"/>
</dbReference>
<dbReference type="AlphaFoldDB" id="A0A7J5U7A0"/>
<name>A0A7J5U7A0_9BACT</name>
<dbReference type="PANTHER" id="PTHR43133:SF46">
    <property type="entry name" value="RNA POLYMERASE SIGMA-70 FACTOR ECF SUBFAMILY"/>
    <property type="match status" value="1"/>
</dbReference>
<dbReference type="SUPFAM" id="SSF88946">
    <property type="entry name" value="Sigma2 domain of RNA polymerase sigma factors"/>
    <property type="match status" value="1"/>
</dbReference>
<dbReference type="InterPro" id="IPR007627">
    <property type="entry name" value="RNA_pol_sigma70_r2"/>
</dbReference>
<keyword evidence="3" id="KW-0731">Sigma factor</keyword>
<comment type="similarity">
    <text evidence="1">Belongs to the sigma-70 factor family. ECF subfamily.</text>
</comment>
<feature type="domain" description="RNA polymerase sigma-70 region 2" evidence="5">
    <location>
        <begin position="31"/>
        <end position="94"/>
    </location>
</feature>
<keyword evidence="2" id="KW-0805">Transcription regulation</keyword>
<dbReference type="InterPro" id="IPR013249">
    <property type="entry name" value="RNA_pol_sigma70_r4_t2"/>
</dbReference>
<evidence type="ECO:0000256" key="2">
    <source>
        <dbReference type="ARBA" id="ARBA00023015"/>
    </source>
</evidence>
<dbReference type="EMBL" id="WELI01000001">
    <property type="protein sequence ID" value="KAB7733030.1"/>
    <property type="molecule type" value="Genomic_DNA"/>
</dbReference>
<dbReference type="PANTHER" id="PTHR43133">
    <property type="entry name" value="RNA POLYMERASE ECF-TYPE SIGMA FACTO"/>
    <property type="match status" value="1"/>
</dbReference>
<dbReference type="NCBIfam" id="TIGR02937">
    <property type="entry name" value="sigma70-ECF"/>
    <property type="match status" value="1"/>
</dbReference>
<feature type="domain" description="RNA polymerase sigma factor 70 region 4 type 2" evidence="6">
    <location>
        <begin position="128"/>
        <end position="178"/>
    </location>
</feature>
<evidence type="ECO:0000256" key="3">
    <source>
        <dbReference type="ARBA" id="ARBA00023082"/>
    </source>
</evidence>
<evidence type="ECO:0000256" key="1">
    <source>
        <dbReference type="ARBA" id="ARBA00010641"/>
    </source>
</evidence>
<evidence type="ECO:0000259" key="6">
    <source>
        <dbReference type="Pfam" id="PF08281"/>
    </source>
</evidence>
<dbReference type="InterPro" id="IPR013324">
    <property type="entry name" value="RNA_pol_sigma_r3/r4-like"/>
</dbReference>
<dbReference type="InterPro" id="IPR014327">
    <property type="entry name" value="RNA_pol_sigma70_bacteroid"/>
</dbReference>
<evidence type="ECO:0000259" key="5">
    <source>
        <dbReference type="Pfam" id="PF04542"/>
    </source>
</evidence>
<dbReference type="NCBIfam" id="TIGR02985">
    <property type="entry name" value="Sig70_bacteroi1"/>
    <property type="match status" value="1"/>
</dbReference>
<protein>
    <submittedName>
        <fullName evidence="7">RNA polymerase sigma-70 factor</fullName>
    </submittedName>
</protein>
<comment type="caution">
    <text evidence="7">The sequence shown here is derived from an EMBL/GenBank/DDBJ whole genome shotgun (WGS) entry which is preliminary data.</text>
</comment>
<evidence type="ECO:0000313" key="7">
    <source>
        <dbReference type="EMBL" id="KAB7733030.1"/>
    </source>
</evidence>
<evidence type="ECO:0000256" key="4">
    <source>
        <dbReference type="ARBA" id="ARBA00023163"/>
    </source>
</evidence>
<dbReference type="InterPro" id="IPR036388">
    <property type="entry name" value="WH-like_DNA-bd_sf"/>
</dbReference>
<keyword evidence="8" id="KW-1185">Reference proteome</keyword>
<dbReference type="GO" id="GO:0016987">
    <property type="term" value="F:sigma factor activity"/>
    <property type="evidence" value="ECO:0007669"/>
    <property type="project" value="UniProtKB-KW"/>
</dbReference>